<organism evidence="1 2">
    <name type="scientific">Favolaschia claudopus</name>
    <dbReference type="NCBI Taxonomy" id="2862362"/>
    <lineage>
        <taxon>Eukaryota</taxon>
        <taxon>Fungi</taxon>
        <taxon>Dikarya</taxon>
        <taxon>Basidiomycota</taxon>
        <taxon>Agaricomycotina</taxon>
        <taxon>Agaricomycetes</taxon>
        <taxon>Agaricomycetidae</taxon>
        <taxon>Agaricales</taxon>
        <taxon>Marasmiineae</taxon>
        <taxon>Mycenaceae</taxon>
        <taxon>Favolaschia</taxon>
    </lineage>
</organism>
<proteinExistence type="predicted"/>
<evidence type="ECO:0000313" key="2">
    <source>
        <dbReference type="Proteomes" id="UP001362999"/>
    </source>
</evidence>
<sequence length="429" mass="47709">MSTAAAHEVCINNFFPPRGLLRHLRSAPQLYRAVGCLRFPKDPVSITEEPTFWTTLCIGRHTTEEFLAVVLDRSGALPLYLSIDATAHRKLVEAWDRPPRSVQPQPLLIFTEMLRFRFAPHFWRVSTVHLEAQLYGDWHAVFSAITALPAPRVRNLSVSADWVSRNPLPIFTAAAWSNLAELQACRLLPVIGDPKSYQALSCVTLQSIKNFDADTLLCFLASLPLLQHLELRRVRCPSSFTVREVSLLSLRKLLVSYSQDEPQPVWGGIHAPKLRELVIELAGNATASSVAAHCSHLLPPVHNFTLECPPHHPPPPDALWAAFRDVRSINVNGGGESVSISLWEWFRRNPQAWRSLETITFAHHVDCESATNFLGSRSTQTASAGVRLLCMDKGGEEGKWVEYSIVGEEVVLKSLAGRTLGGMDIGLKV</sequence>
<dbReference type="AlphaFoldDB" id="A0AAV9ZCM9"/>
<protein>
    <recommendedName>
        <fullName evidence="3">F-box domain-containing protein</fullName>
    </recommendedName>
</protein>
<evidence type="ECO:0000313" key="1">
    <source>
        <dbReference type="EMBL" id="KAK6977879.1"/>
    </source>
</evidence>
<accession>A0AAV9ZCM9</accession>
<name>A0AAV9ZCM9_9AGAR</name>
<comment type="caution">
    <text evidence="1">The sequence shown here is derived from an EMBL/GenBank/DDBJ whole genome shotgun (WGS) entry which is preliminary data.</text>
</comment>
<dbReference type="EMBL" id="JAWWNJ010000164">
    <property type="protein sequence ID" value="KAK6977879.1"/>
    <property type="molecule type" value="Genomic_DNA"/>
</dbReference>
<reference evidence="1 2" key="1">
    <citation type="journal article" date="2024" name="J Genomics">
        <title>Draft genome sequencing and assembly of Favolaschia claudopus CIRM-BRFM 2984 isolated from oak limbs.</title>
        <authorList>
            <person name="Navarro D."/>
            <person name="Drula E."/>
            <person name="Chaduli D."/>
            <person name="Cazenave R."/>
            <person name="Ahrendt S."/>
            <person name="Wang J."/>
            <person name="Lipzen A."/>
            <person name="Daum C."/>
            <person name="Barry K."/>
            <person name="Grigoriev I.V."/>
            <person name="Favel A."/>
            <person name="Rosso M.N."/>
            <person name="Martin F."/>
        </authorList>
    </citation>
    <scope>NUCLEOTIDE SEQUENCE [LARGE SCALE GENOMIC DNA]</scope>
    <source>
        <strain evidence="1 2">CIRM-BRFM 2984</strain>
    </source>
</reference>
<evidence type="ECO:0008006" key="3">
    <source>
        <dbReference type="Google" id="ProtNLM"/>
    </source>
</evidence>
<gene>
    <name evidence="1" type="ORF">R3P38DRAFT_2809834</name>
</gene>
<dbReference type="Proteomes" id="UP001362999">
    <property type="component" value="Unassembled WGS sequence"/>
</dbReference>
<keyword evidence="2" id="KW-1185">Reference proteome</keyword>